<gene>
    <name evidence="5" type="ORF">FNK824_LOCUS30696</name>
    <name evidence="4" type="ORF">SEV965_LOCUS28136</name>
</gene>
<dbReference type="Pfam" id="PF13374">
    <property type="entry name" value="TPR_10"/>
    <property type="match status" value="1"/>
</dbReference>
<reference evidence="5" key="1">
    <citation type="submission" date="2021-02" db="EMBL/GenBank/DDBJ databases">
        <authorList>
            <person name="Nowell W R."/>
        </authorList>
    </citation>
    <scope>NUCLEOTIDE SEQUENCE</scope>
</reference>
<dbReference type="SUPFAM" id="SSF48452">
    <property type="entry name" value="TPR-like"/>
    <property type="match status" value="1"/>
</dbReference>
<dbReference type="EMBL" id="CAJOBE010009539">
    <property type="protein sequence ID" value="CAF4087232.1"/>
    <property type="molecule type" value="Genomic_DNA"/>
</dbReference>
<evidence type="ECO:0000256" key="1">
    <source>
        <dbReference type="ARBA" id="ARBA00022737"/>
    </source>
</evidence>
<protein>
    <submittedName>
        <fullName evidence="5">Uncharacterized protein</fullName>
    </submittedName>
</protein>
<feature type="repeat" description="TPR" evidence="3">
    <location>
        <begin position="582"/>
        <end position="615"/>
    </location>
</feature>
<dbReference type="Proteomes" id="UP000663889">
    <property type="component" value="Unassembled WGS sequence"/>
</dbReference>
<dbReference type="EMBL" id="CAJNOU010002629">
    <property type="protein sequence ID" value="CAF1336990.1"/>
    <property type="molecule type" value="Genomic_DNA"/>
</dbReference>
<dbReference type="InterPro" id="IPR011990">
    <property type="entry name" value="TPR-like_helical_dom_sf"/>
</dbReference>
<dbReference type="Proteomes" id="UP000663874">
    <property type="component" value="Unassembled WGS sequence"/>
</dbReference>
<dbReference type="Gene3D" id="3.90.176.10">
    <property type="entry name" value="Toxin ADP-ribosyltransferase, Chain A, domain 1"/>
    <property type="match status" value="1"/>
</dbReference>
<accession>A0A819TYP1</accession>
<comment type="caution">
    <text evidence="5">The sequence shown here is derived from an EMBL/GenBank/DDBJ whole genome shotgun (WGS) entry which is preliminary data.</text>
</comment>
<feature type="repeat" description="TPR" evidence="3">
    <location>
        <begin position="505"/>
        <end position="538"/>
    </location>
</feature>
<keyword evidence="2 3" id="KW-0802">TPR repeat</keyword>
<evidence type="ECO:0000256" key="2">
    <source>
        <dbReference type="ARBA" id="ARBA00022803"/>
    </source>
</evidence>
<dbReference type="PANTHER" id="PTHR45641:SF19">
    <property type="entry name" value="NEPHROCYSTIN-3"/>
    <property type="match status" value="1"/>
</dbReference>
<dbReference type="Pfam" id="PF13424">
    <property type="entry name" value="TPR_12"/>
    <property type="match status" value="1"/>
</dbReference>
<sequence length="646" mass="75166">MSLFNWLKGNIKKGYHLIADKIFVRNQEDTVKKIIAKNTIEDLDNDDDDDHRRREQEEVSHYDGIKLVYFTSTTPNQNVIDILSVSDKDVQTFTDENECVEYIKTITDKIFLQLKQIDSIFIYSPSSDAVADITETQHSYLVNWCENKTVLKDRIGKSHEELDKHIAMSKIYNKKGKGIRNLSKETGSFLYFQLFKNILKHLPKTIEAKKAMITICQNYYRENLTELANIDDFDKTYKSVDAILWYTKDTFVNKFINKALRTEDIDVLFQFRFYIIDLSEQLELKFQELKEKQKDILKLYRAIQLSQDELTNYQNSIGNLISNNEYLSTSSERSVAYDFLTKFTKQGVVRALVEYSVDLNVVQKIAIADVRQYSAFPEETEFVVDIGGLFQIDSYEYNAVKDLWYIKVHATDQGDDLIAEYIEYQKEKMTESNIILFFGNLLIEMLEYDKAQRYFDTILSSSNPNDEEIACIFYNFGRIHRFLGNFYRAYQLHMNARLNRIASTGKTLNGLGLVYIEQGNEIKAEECFKRAMHLYKKSIPRKHIEGAGTLINLGNFDCSRQNFEQAKEIYDNSLPLLYPNRVLLRVNLGNIHLTAGNYQMALEEYEAAIKLQEASLPSNHPDIVRTLHNLEIVHAHQGNKNEAKNI</sequence>
<dbReference type="AlphaFoldDB" id="A0A819TYP1"/>
<dbReference type="InterPro" id="IPR019734">
    <property type="entry name" value="TPR_rpt"/>
</dbReference>
<evidence type="ECO:0000313" key="5">
    <source>
        <dbReference type="EMBL" id="CAF4087232.1"/>
    </source>
</evidence>
<evidence type="ECO:0000256" key="3">
    <source>
        <dbReference type="PROSITE-ProRule" id="PRU00339"/>
    </source>
</evidence>
<dbReference type="PROSITE" id="PS51996">
    <property type="entry name" value="TR_MART"/>
    <property type="match status" value="1"/>
</dbReference>
<keyword evidence="1" id="KW-0677">Repeat</keyword>
<dbReference type="SMART" id="SM00028">
    <property type="entry name" value="TPR"/>
    <property type="match status" value="4"/>
</dbReference>
<name>A0A819TYP1_9BILA</name>
<dbReference type="Gene3D" id="1.25.40.10">
    <property type="entry name" value="Tetratricopeptide repeat domain"/>
    <property type="match status" value="2"/>
</dbReference>
<dbReference type="SUPFAM" id="SSF56399">
    <property type="entry name" value="ADP-ribosylation"/>
    <property type="match status" value="1"/>
</dbReference>
<dbReference type="PANTHER" id="PTHR45641">
    <property type="entry name" value="TETRATRICOPEPTIDE REPEAT PROTEIN (AFU_ORTHOLOGUE AFUA_6G03870)"/>
    <property type="match status" value="1"/>
</dbReference>
<organism evidence="5 6">
    <name type="scientific">Rotaria sordida</name>
    <dbReference type="NCBI Taxonomy" id="392033"/>
    <lineage>
        <taxon>Eukaryota</taxon>
        <taxon>Metazoa</taxon>
        <taxon>Spiralia</taxon>
        <taxon>Gnathifera</taxon>
        <taxon>Rotifera</taxon>
        <taxon>Eurotatoria</taxon>
        <taxon>Bdelloidea</taxon>
        <taxon>Philodinida</taxon>
        <taxon>Philodinidae</taxon>
        <taxon>Rotaria</taxon>
    </lineage>
</organism>
<evidence type="ECO:0000313" key="6">
    <source>
        <dbReference type="Proteomes" id="UP000663874"/>
    </source>
</evidence>
<dbReference type="PROSITE" id="PS50005">
    <property type="entry name" value="TPR"/>
    <property type="match status" value="2"/>
</dbReference>
<evidence type="ECO:0000313" key="4">
    <source>
        <dbReference type="EMBL" id="CAF1336990.1"/>
    </source>
</evidence>
<proteinExistence type="predicted"/>